<dbReference type="Pfam" id="PF00454">
    <property type="entry name" value="PI3_PI4_kinase"/>
    <property type="match status" value="1"/>
</dbReference>
<evidence type="ECO:0000259" key="8">
    <source>
        <dbReference type="PROSITE" id="PS50290"/>
    </source>
</evidence>
<keyword evidence="3" id="KW-0808">Transferase</keyword>
<dbReference type="EMBL" id="CP031035">
    <property type="protein sequence ID" value="QDZ18921.1"/>
    <property type="molecule type" value="Genomic_DNA"/>
</dbReference>
<dbReference type="PANTHER" id="PTHR45800">
    <property type="entry name" value="PHOSPHATIDYLINOSITOL 4-KINASE GAMMA"/>
    <property type="match status" value="1"/>
</dbReference>
<dbReference type="InterPro" id="IPR044571">
    <property type="entry name" value="P4KG1-8"/>
</dbReference>
<keyword evidence="6" id="KW-0067">ATP-binding</keyword>
<proteinExistence type="inferred from homology"/>
<gene>
    <name evidence="9" type="ORF">A3770_02p14390</name>
</gene>
<evidence type="ECO:0000256" key="4">
    <source>
        <dbReference type="ARBA" id="ARBA00022741"/>
    </source>
</evidence>
<keyword evidence="5" id="KW-0418">Kinase</keyword>
<evidence type="ECO:0000256" key="2">
    <source>
        <dbReference type="ARBA" id="ARBA00012169"/>
    </source>
</evidence>
<evidence type="ECO:0000313" key="9">
    <source>
        <dbReference type="EMBL" id="QDZ18921.1"/>
    </source>
</evidence>
<dbReference type="Proteomes" id="UP000316726">
    <property type="component" value="Chromosome 2"/>
</dbReference>
<evidence type="ECO:0000256" key="6">
    <source>
        <dbReference type="ARBA" id="ARBA00022840"/>
    </source>
</evidence>
<reference evidence="9 10" key="1">
    <citation type="submission" date="2018-07" db="EMBL/GenBank/DDBJ databases">
        <title>The complete nuclear genome of the prasinophyte Chloropicon primus (CCMP1205).</title>
        <authorList>
            <person name="Pombert J.-F."/>
            <person name="Otis C."/>
            <person name="Turmel M."/>
            <person name="Lemieux C."/>
        </authorList>
    </citation>
    <scope>NUCLEOTIDE SEQUENCE [LARGE SCALE GENOMIC DNA]</scope>
    <source>
        <strain evidence="9 10">CCMP1205</strain>
    </source>
</reference>
<feature type="region of interest" description="Disordered" evidence="7">
    <location>
        <begin position="439"/>
        <end position="463"/>
    </location>
</feature>
<evidence type="ECO:0000256" key="7">
    <source>
        <dbReference type="SAM" id="MobiDB-lite"/>
    </source>
</evidence>
<protein>
    <recommendedName>
        <fullName evidence="2">1-phosphatidylinositol 4-kinase</fullName>
        <ecNumber evidence="2">2.7.1.67</ecNumber>
    </recommendedName>
</protein>
<dbReference type="STRING" id="1764295.A0A5B8MF66"/>
<organism evidence="9 10">
    <name type="scientific">Chloropicon primus</name>
    <dbReference type="NCBI Taxonomy" id="1764295"/>
    <lineage>
        <taxon>Eukaryota</taxon>
        <taxon>Viridiplantae</taxon>
        <taxon>Chlorophyta</taxon>
        <taxon>Chloropicophyceae</taxon>
        <taxon>Chloropicales</taxon>
        <taxon>Chloropicaceae</taxon>
        <taxon>Chloropicon</taxon>
    </lineage>
</organism>
<feature type="compositionally biased region" description="Acidic residues" evidence="7">
    <location>
        <begin position="454"/>
        <end position="463"/>
    </location>
</feature>
<sequence length="639" mass="69649">MLVDNRMDNELLVQTDNGVLTLTVDRDVASFNVPVLLKHDGLKHKRSASAECLSSPASPEKDDLANCFSNNCSLKDGSYCSPGALARSRSPSPPAVGIRPSIKSLCQYQSRAKLRGMVQEITRGFESGVEPECLTDGLGGCYVFKSDTGKKVAVVKPTDEEPLAPNNPKGFVGRGLGDPGLKPTVRVGEAGLREAAAYLLDHQHFAQVPCTSLARMTHGVFNHNQGQPRQRSKLVSIQEFVEHQYDASDVGTAMFPVDAVHRIGILDIRLFNTDRHSGNILVCKKDQVVEAGAPVPNFGGGGSKSFSFPSVDLVPIDHGFCLPETLETVYFEWLHWPQASMPFSESELEYIEKLDYKADVAMLNRELPMLRVQSLRLLEVSTTLLKMCARAGLNLAEIGSVMSSPMSGFDEEKSELERLCILAKEEAVFNSSINRRYSLRESDEEGSGGRGGGGDDDEGYFEDSDMEDSMFEMDDILSPAQLSTSSRSSYSPDSPSAKALEYPGFSPVSPLKSLRVGKGLHGGCEAGSSSPLSGTPRSPRINISRRHSSMCGVETSPWQFTGAKSVCHHTHASDMLRAKPVSCDMPSRELKGLFSDMDADTWHLFCKILFGEVERCLEQGSWKTLDVRAQAHLGTSAPV</sequence>
<dbReference type="PROSITE" id="PS50290">
    <property type="entry name" value="PI3_4_KINASE_3"/>
    <property type="match status" value="1"/>
</dbReference>
<dbReference type="PANTHER" id="PTHR45800:SF11">
    <property type="entry name" value="PHOSPHATIDYLINOSITOL 3-KINASE-RELATED PROTEIN KINASE"/>
    <property type="match status" value="1"/>
</dbReference>
<evidence type="ECO:0000256" key="5">
    <source>
        <dbReference type="ARBA" id="ARBA00022777"/>
    </source>
</evidence>
<evidence type="ECO:0000313" key="10">
    <source>
        <dbReference type="Proteomes" id="UP000316726"/>
    </source>
</evidence>
<dbReference type="GO" id="GO:0005524">
    <property type="term" value="F:ATP binding"/>
    <property type="evidence" value="ECO:0007669"/>
    <property type="project" value="UniProtKB-KW"/>
</dbReference>
<keyword evidence="10" id="KW-1185">Reference proteome</keyword>
<accession>A0A5B8MF66</accession>
<comment type="similarity">
    <text evidence="1">Belongs to the PI3/PI4-kinase family. Type II PI4K subfamily.</text>
</comment>
<feature type="domain" description="PI3K/PI4K catalytic" evidence="8">
    <location>
        <begin position="128"/>
        <end position="436"/>
    </location>
</feature>
<dbReference type="AlphaFoldDB" id="A0A5B8MF66"/>
<dbReference type="OrthoDB" id="5839at2759"/>
<keyword evidence="4" id="KW-0547">Nucleotide-binding</keyword>
<dbReference type="GO" id="GO:0004430">
    <property type="term" value="F:1-phosphatidylinositol 4-kinase activity"/>
    <property type="evidence" value="ECO:0007669"/>
    <property type="project" value="UniProtKB-EC"/>
</dbReference>
<dbReference type="EC" id="2.7.1.67" evidence="2"/>
<evidence type="ECO:0000256" key="1">
    <source>
        <dbReference type="ARBA" id="ARBA00008941"/>
    </source>
</evidence>
<name>A0A5B8MF66_9CHLO</name>
<dbReference type="InterPro" id="IPR000403">
    <property type="entry name" value="PI3/4_kinase_cat_dom"/>
</dbReference>
<evidence type="ECO:0000256" key="3">
    <source>
        <dbReference type="ARBA" id="ARBA00022679"/>
    </source>
</evidence>